<evidence type="ECO:0000256" key="1">
    <source>
        <dbReference type="SAM" id="Phobius"/>
    </source>
</evidence>
<dbReference type="PANTHER" id="PTHR46254">
    <property type="entry name" value="PROTEIN GVQW1-RELATED"/>
    <property type="match status" value="1"/>
</dbReference>
<protein>
    <submittedName>
        <fullName evidence="2">Uncharacterized protein</fullName>
    </submittedName>
</protein>
<dbReference type="VEuPathDB" id="HostDB:ENSMMUG00000063601"/>
<reference evidence="3" key="1">
    <citation type="journal article" date="2007" name="Science">
        <title>Evolutionary and biomedical insights from the rhesus macaque genome.</title>
        <authorList>
            <person name="Gibbs R.A."/>
            <person name="Rogers J."/>
            <person name="Katze M.G."/>
            <person name="Bumgarner R."/>
            <person name="Weinstock G.M."/>
            <person name="Mardis E.R."/>
            <person name="Remington K.A."/>
            <person name="Strausberg R.L."/>
            <person name="Venter J.C."/>
            <person name="Wilson R.K."/>
            <person name="Batzer M.A."/>
            <person name="Bustamante C.D."/>
            <person name="Eichler E.E."/>
            <person name="Hahn M.W."/>
            <person name="Hardison R.C."/>
            <person name="Makova K.D."/>
            <person name="Miller W."/>
            <person name="Milosavljevic A."/>
            <person name="Palermo R.E."/>
            <person name="Siepel A."/>
            <person name="Sikela J.M."/>
            <person name="Attaway T."/>
            <person name="Bell S."/>
            <person name="Bernard K.E."/>
            <person name="Buhay C.J."/>
            <person name="Chandrabose M.N."/>
            <person name="Dao M."/>
            <person name="Davis C."/>
            <person name="Delehaunty K.D."/>
            <person name="Ding Y."/>
            <person name="Dinh H.H."/>
            <person name="Dugan-Rocha S."/>
            <person name="Fulton L.A."/>
            <person name="Gabisi R.A."/>
            <person name="Garner T.T."/>
            <person name="Godfrey J."/>
            <person name="Hawes A.C."/>
            <person name="Hernandez J."/>
            <person name="Hines S."/>
            <person name="Holder M."/>
            <person name="Hume J."/>
            <person name="Jhangiani S.N."/>
            <person name="Joshi V."/>
            <person name="Khan Z.M."/>
            <person name="Kirkness E.F."/>
            <person name="Cree A."/>
            <person name="Fowler R.G."/>
            <person name="Lee S."/>
            <person name="Lewis L.R."/>
            <person name="Li Z."/>
            <person name="Liu Y.-S."/>
            <person name="Moore S.M."/>
            <person name="Muzny D."/>
            <person name="Nazareth L.V."/>
            <person name="Ngo D.N."/>
            <person name="Okwuonu G.O."/>
            <person name="Pai G."/>
            <person name="Parker D."/>
            <person name="Paul H.A."/>
            <person name="Pfannkoch C."/>
            <person name="Pohl C.S."/>
            <person name="Rogers Y.-H.C."/>
            <person name="Ruiz S.J."/>
            <person name="Sabo A."/>
            <person name="Santibanez J."/>
            <person name="Schneider B.W."/>
            <person name="Smith S.M."/>
            <person name="Sodergren E."/>
            <person name="Svatek A.F."/>
            <person name="Utterback T.R."/>
            <person name="Vattathil S."/>
            <person name="Warren W."/>
            <person name="White C.S."/>
            <person name="Chinwalla A.T."/>
            <person name="Feng Y."/>
            <person name="Halpern A.L."/>
            <person name="Hillier L.W."/>
            <person name="Huang X."/>
            <person name="Minx P."/>
            <person name="Nelson J.O."/>
            <person name="Pepin K.H."/>
            <person name="Qin X."/>
            <person name="Sutton G.G."/>
            <person name="Venter E."/>
            <person name="Walenz B.P."/>
            <person name="Wallis J.W."/>
            <person name="Worley K.C."/>
            <person name="Yang S.-P."/>
            <person name="Jones S.M."/>
            <person name="Marra M.A."/>
            <person name="Rocchi M."/>
            <person name="Schein J.E."/>
            <person name="Baertsch R."/>
            <person name="Clarke L."/>
            <person name="Csuros M."/>
            <person name="Glasscock J."/>
            <person name="Harris R.A."/>
            <person name="Havlak P."/>
            <person name="Jackson A.R."/>
            <person name="Jiang H."/>
            <person name="Liu Y."/>
            <person name="Messina D.N."/>
            <person name="Shen Y."/>
            <person name="Song H.X.-Z."/>
            <person name="Wylie T."/>
            <person name="Zhang L."/>
            <person name="Birney E."/>
            <person name="Han K."/>
            <person name="Konkel M.K."/>
            <person name="Lee J."/>
            <person name="Smit A.F.A."/>
            <person name="Ullmer B."/>
            <person name="Wang H."/>
            <person name="Xing J."/>
            <person name="Burhans R."/>
            <person name="Cheng Z."/>
            <person name="Karro J.E."/>
            <person name="Ma J."/>
            <person name="Raney B."/>
            <person name="She X."/>
            <person name="Cox M.J."/>
            <person name="Demuth J.P."/>
            <person name="Dumas L.J."/>
            <person name="Han S.-G."/>
            <person name="Hopkins J."/>
            <person name="Karimpour-Fard A."/>
            <person name="Kim Y.H."/>
            <person name="Pollack J.R."/>
            <person name="Vinar T."/>
            <person name="Addo-Quaye C."/>
            <person name="Degenhardt J."/>
            <person name="Denby A."/>
            <person name="Hubisz M.J."/>
            <person name="Indap A."/>
            <person name="Kosiol C."/>
            <person name="Lahn B.T."/>
            <person name="Lawson H.A."/>
            <person name="Marklein A."/>
            <person name="Nielsen R."/>
            <person name="Vallender E.J."/>
            <person name="Clark A.G."/>
            <person name="Ferguson B."/>
            <person name="Hernandez R.D."/>
            <person name="Hirani K."/>
            <person name="Kehrer-Sawatzki H."/>
            <person name="Kolb J."/>
            <person name="Patil S."/>
            <person name="Pu L.-L."/>
            <person name="Ren Y."/>
            <person name="Smith D.G."/>
            <person name="Wheeler D.A."/>
            <person name="Schenck I."/>
            <person name="Ball E.V."/>
            <person name="Chen R."/>
            <person name="Cooper D.N."/>
            <person name="Giardine B."/>
            <person name="Hsu F."/>
            <person name="Kent W.J."/>
            <person name="Lesk A."/>
            <person name="Nelson D.L."/>
            <person name="O'brien W.E."/>
            <person name="Pruefer K."/>
            <person name="Stenson P.D."/>
            <person name="Wallace J.C."/>
            <person name="Ke H."/>
            <person name="Liu X.-M."/>
            <person name="Wang P."/>
            <person name="Xiang A.P."/>
            <person name="Yang F."/>
            <person name="Barber G.P."/>
            <person name="Haussler D."/>
            <person name="Karolchik D."/>
            <person name="Kern A.D."/>
            <person name="Kuhn R.M."/>
            <person name="Smith K.E."/>
            <person name="Zwieg A.S."/>
        </authorList>
    </citation>
    <scope>NUCLEOTIDE SEQUENCE [LARGE SCALE GENOMIC DNA]</scope>
    <source>
        <strain evidence="3">17573</strain>
    </source>
</reference>
<reference evidence="2" key="4">
    <citation type="submission" date="2025-09" db="UniProtKB">
        <authorList>
            <consortium name="Ensembl"/>
        </authorList>
    </citation>
    <scope>IDENTIFICATION</scope>
    <source>
        <strain evidence="2">17573</strain>
    </source>
</reference>
<keyword evidence="3" id="KW-1185">Reference proteome</keyword>
<dbReference type="Proteomes" id="UP000006718">
    <property type="component" value="Chromosome 1"/>
</dbReference>
<dbReference type="InParanoid" id="A0A5F8AGW9"/>
<reference evidence="2" key="2">
    <citation type="submission" date="2019-01" db="EMBL/GenBank/DDBJ databases">
        <authorList>
            <person name="Graves T."/>
            <person name="Eichler E.E."/>
            <person name="Wilson R.K."/>
        </authorList>
    </citation>
    <scope>NUCLEOTIDE SEQUENCE [LARGE SCALE GENOMIC DNA]</scope>
    <source>
        <strain evidence="2">17573</strain>
    </source>
</reference>
<dbReference type="GeneTree" id="ENSGT00940000161627"/>
<name>A0A5F8AGW9_MACMU</name>
<proteinExistence type="predicted"/>
<dbReference type="Ensembl" id="ENSMMUT00000080465.1">
    <property type="protein sequence ID" value="ENSMMUP00000077163.1"/>
    <property type="gene ID" value="ENSMMUG00000063601.1"/>
</dbReference>
<reference evidence="2" key="3">
    <citation type="submission" date="2025-08" db="UniProtKB">
        <authorList>
            <consortium name="Ensembl"/>
        </authorList>
    </citation>
    <scope>IDENTIFICATION</scope>
    <source>
        <strain evidence="2">17573</strain>
    </source>
</reference>
<dbReference type="PANTHER" id="PTHR46254:SF6">
    <property type="entry name" value="HIGH MOBILITY GROUP AT-HOOK 2"/>
    <property type="match status" value="1"/>
</dbReference>
<accession>A0A5F8AGW9</accession>
<dbReference type="OMA" id="PWIQDAQ"/>
<keyword evidence="1" id="KW-1133">Transmembrane helix</keyword>
<dbReference type="AlphaFoldDB" id="A0A5F8AGW9"/>
<organism evidence="2 3">
    <name type="scientific">Macaca mulatta</name>
    <name type="common">Rhesus macaque</name>
    <dbReference type="NCBI Taxonomy" id="9544"/>
    <lineage>
        <taxon>Eukaryota</taxon>
        <taxon>Metazoa</taxon>
        <taxon>Chordata</taxon>
        <taxon>Craniata</taxon>
        <taxon>Vertebrata</taxon>
        <taxon>Euteleostomi</taxon>
        <taxon>Mammalia</taxon>
        <taxon>Eutheria</taxon>
        <taxon>Euarchontoglires</taxon>
        <taxon>Primates</taxon>
        <taxon>Haplorrhini</taxon>
        <taxon>Catarrhini</taxon>
        <taxon>Cercopithecidae</taxon>
        <taxon>Cercopithecinae</taxon>
        <taxon>Macaca</taxon>
    </lineage>
</organism>
<keyword evidence="1" id="KW-0812">Transmembrane</keyword>
<keyword evidence="1" id="KW-0472">Membrane</keyword>
<sequence>RPWIQDAQELPVFGRAPNGLAESKADVGLGLGLSVLFFFFFLRQRITVTQAGVQWCNLGSLQPLPPRFKPFSCLSLPSSWDYRHIPPRPANFFIFNRDG</sequence>
<evidence type="ECO:0000313" key="2">
    <source>
        <dbReference type="Ensembl" id="ENSMMUP00000077163.1"/>
    </source>
</evidence>
<evidence type="ECO:0000313" key="3">
    <source>
        <dbReference type="Proteomes" id="UP000006718"/>
    </source>
</evidence>
<dbReference type="Bgee" id="ENSMMUG00000063601">
    <property type="expression patterns" value="Expressed in superior frontal gyrus and 6 other cell types or tissues"/>
</dbReference>
<feature type="transmembrane region" description="Helical" evidence="1">
    <location>
        <begin position="25"/>
        <end position="42"/>
    </location>
</feature>